<dbReference type="Pfam" id="PF02632">
    <property type="entry name" value="BioY"/>
    <property type="match status" value="1"/>
</dbReference>
<dbReference type="Gene3D" id="1.10.1760.20">
    <property type="match status" value="1"/>
</dbReference>
<comment type="similarity">
    <text evidence="1 2">Belongs to the BioY family.</text>
</comment>
<keyword evidence="2" id="KW-0813">Transport</keyword>
<keyword evidence="2 3" id="KW-0472">Membrane</keyword>
<feature type="transmembrane region" description="Helical" evidence="3">
    <location>
        <begin position="30"/>
        <end position="47"/>
    </location>
</feature>
<evidence type="ECO:0000313" key="4">
    <source>
        <dbReference type="EMBL" id="QGP92140.1"/>
    </source>
</evidence>
<dbReference type="InterPro" id="IPR003784">
    <property type="entry name" value="BioY"/>
</dbReference>
<dbReference type="GO" id="GO:0015225">
    <property type="term" value="F:biotin transmembrane transporter activity"/>
    <property type="evidence" value="ECO:0007669"/>
    <property type="project" value="UniProtKB-UniRule"/>
</dbReference>
<dbReference type="AlphaFoldDB" id="A0A6I5ZQN4"/>
<dbReference type="GO" id="GO:0005886">
    <property type="term" value="C:plasma membrane"/>
    <property type="evidence" value="ECO:0007669"/>
    <property type="project" value="UniProtKB-SubCell"/>
</dbReference>
<feature type="transmembrane region" description="Helical" evidence="3">
    <location>
        <begin position="149"/>
        <end position="168"/>
    </location>
</feature>
<comment type="subcellular location">
    <subcellularLocation>
        <location evidence="2">Cell membrane</location>
        <topology evidence="2">Multi-pass membrane protein</topology>
    </subcellularLocation>
</comment>
<organism evidence="4 5">
    <name type="scientific">Neomoorella glycerini</name>
    <dbReference type="NCBI Taxonomy" id="55779"/>
    <lineage>
        <taxon>Bacteria</taxon>
        <taxon>Bacillati</taxon>
        <taxon>Bacillota</taxon>
        <taxon>Clostridia</taxon>
        <taxon>Neomoorellales</taxon>
        <taxon>Neomoorellaceae</taxon>
        <taxon>Neomoorella</taxon>
    </lineage>
</organism>
<gene>
    <name evidence="4" type="primary">bioY</name>
    <name evidence="4" type="ORF">MGLY_14980</name>
</gene>
<dbReference type="OrthoDB" id="9803495at2"/>
<evidence type="ECO:0000256" key="3">
    <source>
        <dbReference type="SAM" id="Phobius"/>
    </source>
</evidence>
<reference evidence="4 5" key="1">
    <citation type="submission" date="2019-11" db="EMBL/GenBank/DDBJ databases">
        <title>Genome sequence of Moorella glycerini DSM11254.</title>
        <authorList>
            <person name="Poehlein A."/>
            <person name="Boeer T."/>
            <person name="Daniel R."/>
        </authorList>
    </citation>
    <scope>NUCLEOTIDE SEQUENCE [LARGE SCALE GENOMIC DNA]</scope>
    <source>
        <strain evidence="4 5">DSM 11254</strain>
    </source>
</reference>
<keyword evidence="3" id="KW-0812">Transmembrane</keyword>
<dbReference type="Proteomes" id="UP000425916">
    <property type="component" value="Chromosome"/>
</dbReference>
<keyword evidence="3" id="KW-1133">Transmembrane helix</keyword>
<protein>
    <recommendedName>
        <fullName evidence="2">Biotin transporter</fullName>
    </recommendedName>
</protein>
<keyword evidence="5" id="KW-1185">Reference proteome</keyword>
<sequence>MRTKDMALVALFAALVAVLAQVAIPLPFSPVPITGQVLGVLLAGAILGKNRGTLAMLVYLLLGAIGLPVFARGGAGLAAFAGPSGGYLWGFALGVYVMGLVLERGRREPGYGRLAAGMLTCLVVVYVLGTLQLMYLLHLNLVKGLLLGVLPYIPLDLAKLVLAAAISLQARRALQQAGYLPAPGRGPGTCRPPS</sequence>
<evidence type="ECO:0000256" key="2">
    <source>
        <dbReference type="PIRNR" id="PIRNR016661"/>
    </source>
</evidence>
<feature type="transmembrane region" description="Helical" evidence="3">
    <location>
        <begin position="86"/>
        <end position="102"/>
    </location>
</feature>
<accession>A0A6I5ZQN4</accession>
<feature type="transmembrane region" description="Helical" evidence="3">
    <location>
        <begin position="114"/>
        <end position="137"/>
    </location>
</feature>
<dbReference type="RefSeq" id="WP_156272746.1">
    <property type="nucleotide sequence ID" value="NZ_CP046244.1"/>
</dbReference>
<dbReference type="EMBL" id="CP046244">
    <property type="protein sequence ID" value="QGP92140.1"/>
    <property type="molecule type" value="Genomic_DNA"/>
</dbReference>
<dbReference type="PIRSF" id="PIRSF016661">
    <property type="entry name" value="BioY"/>
    <property type="match status" value="1"/>
</dbReference>
<proteinExistence type="inferred from homology"/>
<dbReference type="PANTHER" id="PTHR34295">
    <property type="entry name" value="BIOTIN TRANSPORTER BIOY"/>
    <property type="match status" value="1"/>
</dbReference>
<evidence type="ECO:0000313" key="5">
    <source>
        <dbReference type="Proteomes" id="UP000425916"/>
    </source>
</evidence>
<evidence type="ECO:0000256" key="1">
    <source>
        <dbReference type="ARBA" id="ARBA00010692"/>
    </source>
</evidence>
<keyword evidence="2" id="KW-1003">Cell membrane</keyword>
<feature type="transmembrane region" description="Helical" evidence="3">
    <location>
        <begin position="54"/>
        <end position="80"/>
    </location>
</feature>
<dbReference type="PANTHER" id="PTHR34295:SF1">
    <property type="entry name" value="BIOTIN TRANSPORTER BIOY"/>
    <property type="match status" value="1"/>
</dbReference>
<name>A0A6I5ZQN4_9FIRM</name>